<name>A0ABX8VTP0_9GAMM</name>
<evidence type="ECO:0000313" key="1">
    <source>
        <dbReference type="EMBL" id="QYM91258.1"/>
    </source>
</evidence>
<evidence type="ECO:0000313" key="2">
    <source>
        <dbReference type="Proteomes" id="UP000824976"/>
    </source>
</evidence>
<proteinExistence type="predicted"/>
<dbReference type="EMBL" id="CP040817">
    <property type="protein sequence ID" value="QYM91258.1"/>
    <property type="molecule type" value="Genomic_DNA"/>
</dbReference>
<organism evidence="1 2">
    <name type="scientific">Dickeya zeae</name>
    <dbReference type="NCBI Taxonomy" id="204042"/>
    <lineage>
        <taxon>Bacteria</taxon>
        <taxon>Pseudomonadati</taxon>
        <taxon>Pseudomonadota</taxon>
        <taxon>Gammaproteobacteria</taxon>
        <taxon>Enterobacterales</taxon>
        <taxon>Pectobacteriaceae</taxon>
        <taxon>Dickeya</taxon>
    </lineage>
</organism>
<gene>
    <name evidence="1" type="ORF">FGI21_04870</name>
</gene>
<keyword evidence="2" id="KW-1185">Reference proteome</keyword>
<accession>A0ABX8VTP0</accession>
<sequence>MKEGDVREAEVTAESPVINTYAVTLEIKARVSEGATQTRSVSTFFFVGYTKEQIIDSLNDDLVEQSARAIDWHLAESQQSGHQEQKIQSQ</sequence>
<dbReference type="RefSeq" id="WP_220177902.1">
    <property type="nucleotide sequence ID" value="NZ_CP040817.1"/>
</dbReference>
<protein>
    <submittedName>
        <fullName evidence="1">Uncharacterized protein</fullName>
    </submittedName>
</protein>
<reference evidence="1 2" key="1">
    <citation type="submission" date="2019-06" db="EMBL/GenBank/DDBJ databases">
        <title>Complete genome of Dickeya zeae PL65.</title>
        <authorList>
            <person name="Boluk G."/>
            <person name="Arif M."/>
        </authorList>
    </citation>
    <scope>NUCLEOTIDE SEQUENCE [LARGE SCALE GENOMIC DNA]</scope>
    <source>
        <strain evidence="1 2">PL65</strain>
    </source>
</reference>
<dbReference type="Proteomes" id="UP000824976">
    <property type="component" value="Chromosome"/>
</dbReference>